<dbReference type="AlphaFoldDB" id="A0A8E0S1D1"/>
<proteinExistence type="predicted"/>
<sequence>FNFPLKFQAILTKNISSTFDWYLFLSGSVGRILMHIPYTHLWSQPWKLYIENVDLVAYLSAADLKKRSSEDGATSDSNNPLADRAQTAEVLKTNGEPDTSVSEQRAYLEQMEQKWWQVWNETRSLVSDADYLSHYFFRQILFSFGVQHKTMLNFILINIFSVTYRVTHMHLCMHPISLHCASFPCKTVHQTGLNDATALAAAVAMDSTSNKSSWWSYVASPCYNIVRNIQVTGFIRYSSPIL</sequence>
<dbReference type="Proteomes" id="UP000728185">
    <property type="component" value="Unassembled WGS sequence"/>
</dbReference>
<keyword evidence="2" id="KW-1185">Reference proteome</keyword>
<reference evidence="1" key="1">
    <citation type="submission" date="2019-05" db="EMBL/GenBank/DDBJ databases">
        <title>Annotation for the trematode Fasciolopsis buski.</title>
        <authorList>
            <person name="Choi Y.-J."/>
        </authorList>
    </citation>
    <scope>NUCLEOTIDE SEQUENCE</scope>
    <source>
        <strain evidence="1">HT</strain>
        <tissue evidence="1">Whole worm</tissue>
    </source>
</reference>
<accession>A0A8E0S1D1</accession>
<organism evidence="1 2">
    <name type="scientific">Fasciolopsis buskii</name>
    <dbReference type="NCBI Taxonomy" id="27845"/>
    <lineage>
        <taxon>Eukaryota</taxon>
        <taxon>Metazoa</taxon>
        <taxon>Spiralia</taxon>
        <taxon>Lophotrochozoa</taxon>
        <taxon>Platyhelminthes</taxon>
        <taxon>Trematoda</taxon>
        <taxon>Digenea</taxon>
        <taxon>Plagiorchiida</taxon>
        <taxon>Echinostomata</taxon>
        <taxon>Echinostomatoidea</taxon>
        <taxon>Fasciolidae</taxon>
        <taxon>Fasciolopsis</taxon>
    </lineage>
</organism>
<evidence type="ECO:0000313" key="1">
    <source>
        <dbReference type="EMBL" id="KAA0198965.1"/>
    </source>
</evidence>
<dbReference type="EMBL" id="LUCM01001405">
    <property type="protein sequence ID" value="KAA0198965.1"/>
    <property type="molecule type" value="Genomic_DNA"/>
</dbReference>
<evidence type="ECO:0000313" key="2">
    <source>
        <dbReference type="Proteomes" id="UP000728185"/>
    </source>
</evidence>
<comment type="caution">
    <text evidence="1">The sequence shown here is derived from an EMBL/GenBank/DDBJ whole genome shotgun (WGS) entry which is preliminary data.</text>
</comment>
<protein>
    <submittedName>
        <fullName evidence="1">Uncharacterized protein</fullName>
    </submittedName>
</protein>
<name>A0A8E0S1D1_9TREM</name>
<gene>
    <name evidence="1" type="ORF">FBUS_03190</name>
</gene>
<dbReference type="OrthoDB" id="272810at2759"/>
<feature type="non-terminal residue" evidence="1">
    <location>
        <position position="1"/>
    </location>
</feature>